<evidence type="ECO:0000256" key="1">
    <source>
        <dbReference type="SAM" id="Phobius"/>
    </source>
</evidence>
<evidence type="ECO:0000313" key="3">
    <source>
        <dbReference type="EMBL" id="ADO70924.1"/>
    </source>
</evidence>
<keyword evidence="1" id="KW-1133">Transmembrane helix</keyword>
<dbReference type="PANTHER" id="PTHR30590:SF2">
    <property type="entry name" value="INNER MEMBRANE PROTEIN"/>
    <property type="match status" value="1"/>
</dbReference>
<dbReference type="eggNOG" id="COG2311">
    <property type="taxonomic scope" value="Bacteria"/>
</dbReference>
<keyword evidence="1" id="KW-0472">Membrane</keyword>
<feature type="transmembrane region" description="Helical" evidence="1">
    <location>
        <begin position="154"/>
        <end position="178"/>
    </location>
</feature>
<feature type="transmembrane region" description="Helical" evidence="1">
    <location>
        <begin position="131"/>
        <end position="147"/>
    </location>
</feature>
<dbReference type="Pfam" id="PF04235">
    <property type="entry name" value="DUF418"/>
    <property type="match status" value="1"/>
</dbReference>
<keyword evidence="4" id="KW-1185">Reference proteome</keyword>
<feature type="transmembrane region" description="Helical" evidence="1">
    <location>
        <begin position="344"/>
        <end position="361"/>
    </location>
</feature>
<dbReference type="InterPro" id="IPR052529">
    <property type="entry name" value="Bact_Transport_Assoc"/>
</dbReference>
<reference evidence="3 4" key="1">
    <citation type="journal article" date="2011" name="Mol. Biol. Evol.">
        <title>Comparative genomic analysis of fruiting body formation in Myxococcales.</title>
        <authorList>
            <person name="Huntley S."/>
            <person name="Hamann N."/>
            <person name="Wegener-Feldbrugge S."/>
            <person name="Treuner-Lange A."/>
            <person name="Kube M."/>
            <person name="Reinhardt R."/>
            <person name="Klages S."/>
            <person name="Muller R."/>
            <person name="Ronning C.M."/>
            <person name="Nierman W.C."/>
            <person name="Sogaard-Andersen L."/>
        </authorList>
    </citation>
    <scope>NUCLEOTIDE SEQUENCE [LARGE SCALE GENOMIC DNA]</scope>
    <source>
        <strain evidence="3 4">DW4/3-1</strain>
    </source>
</reference>
<evidence type="ECO:0000259" key="2">
    <source>
        <dbReference type="Pfam" id="PF04235"/>
    </source>
</evidence>
<dbReference type="HOGENOM" id="CLU_039610_0_0_7"/>
<feature type="transmembrane region" description="Helical" evidence="1">
    <location>
        <begin position="107"/>
        <end position="125"/>
    </location>
</feature>
<evidence type="ECO:0000313" key="4">
    <source>
        <dbReference type="Proteomes" id="UP000001351"/>
    </source>
</evidence>
<protein>
    <submittedName>
        <fullName evidence="3">Conserved uncharacterized protein</fullName>
    </submittedName>
</protein>
<keyword evidence="1" id="KW-0812">Transmembrane</keyword>
<feature type="transmembrane region" description="Helical" evidence="1">
    <location>
        <begin position="265"/>
        <end position="284"/>
    </location>
</feature>
<dbReference type="STRING" id="378806.STAUR_3132"/>
<feature type="transmembrane region" description="Helical" evidence="1">
    <location>
        <begin position="304"/>
        <end position="324"/>
    </location>
</feature>
<dbReference type="Proteomes" id="UP000001351">
    <property type="component" value="Chromosome"/>
</dbReference>
<name>E3FTX2_STIAD</name>
<organism evidence="3 4">
    <name type="scientific">Stigmatella aurantiaca (strain DW4/3-1)</name>
    <dbReference type="NCBI Taxonomy" id="378806"/>
    <lineage>
        <taxon>Bacteria</taxon>
        <taxon>Pseudomonadati</taxon>
        <taxon>Myxococcota</taxon>
        <taxon>Myxococcia</taxon>
        <taxon>Myxococcales</taxon>
        <taxon>Cystobacterineae</taxon>
        <taxon>Archangiaceae</taxon>
        <taxon>Stigmatella</taxon>
    </lineage>
</organism>
<feature type="domain" description="DUF418" evidence="2">
    <location>
        <begin position="250"/>
        <end position="411"/>
    </location>
</feature>
<gene>
    <name evidence="3" type="ordered locus">STAUR_3132</name>
</gene>
<accession>E3FTX2</accession>
<dbReference type="EMBL" id="CP002271">
    <property type="protein sequence ID" value="ADO70924.1"/>
    <property type="molecule type" value="Genomic_DNA"/>
</dbReference>
<dbReference type="AlphaFoldDB" id="E3FTX2"/>
<dbReference type="PANTHER" id="PTHR30590">
    <property type="entry name" value="INNER MEMBRANE PROTEIN"/>
    <property type="match status" value="1"/>
</dbReference>
<sequence length="417" mass="45503">MPSSAREAQGVLSPSRLNERIELLDAMRGFALLGILFANLVSFSGYYVMSREQLAALPTAPADAWAVFAMNFLVEGKFYSLFSLLFGVGFSLMLGRAEQRGGTFGPLFLRRMVGLLGIGLIHLLGVWHGDILTLYALMGMVLILFRGMENRALLLWAVGLLWVPLLTHLVLMATHGALDPAPPFNALSRAIQNAAGGPHATLFSLRSSDEAWQVFLGNLANAIQRPGRYLQTGRQAKVLAMFLLGIWVGRRLLPDPLAHRMLLIRVLKGGLGLGLAGSALNAWLEARLGSAVLLTPAGLLQTAAYAVGVAPLAAAYAAGLALLWGTARGRRWLSPFVPLGRMALTNYLVQSGVGLLLFYGYGLNLMGRMGAVWMLPLALLILSLQALFSAGWLRYFTYGPAEWLWRQFTYRRLLPLR</sequence>
<feature type="transmembrane region" description="Helical" evidence="1">
    <location>
        <begin position="373"/>
        <end position="396"/>
    </location>
</feature>
<feature type="transmembrane region" description="Helical" evidence="1">
    <location>
        <begin position="30"/>
        <end position="49"/>
    </location>
</feature>
<proteinExistence type="predicted"/>
<dbReference type="KEGG" id="sur:STAUR_3132"/>
<dbReference type="InterPro" id="IPR007349">
    <property type="entry name" value="DUF418"/>
</dbReference>